<evidence type="ECO:0000313" key="3">
    <source>
        <dbReference type="Proteomes" id="UP000023152"/>
    </source>
</evidence>
<dbReference type="InterPro" id="IPR050600">
    <property type="entry name" value="SETD3_SETD6_MTase"/>
</dbReference>
<dbReference type="PANTHER" id="PTHR13271">
    <property type="entry name" value="UNCHARACTERIZED PUTATIVE METHYLTRANSFERASE"/>
    <property type="match status" value="1"/>
</dbReference>
<gene>
    <name evidence="2" type="ORF">RFI_10598</name>
</gene>
<accession>X6NJQ6</accession>
<comment type="caution">
    <text evidence="2">The sequence shown here is derived from an EMBL/GenBank/DDBJ whole genome shotgun (WGS) entry which is preliminary data.</text>
</comment>
<keyword evidence="3" id="KW-1185">Reference proteome</keyword>
<protein>
    <submittedName>
        <fullName evidence="2">SET domain-containing protein 3</fullName>
    </submittedName>
</protein>
<sequence length="361" mass="41408">TNKQKSNYRNGKLTTYFNTKEQVHVMHLMEPVKKGEQIYMYYGNRKNEDLLIHNGFIVSGNPNDKVELRLDLLGGDRLAKLKQFHLQNLKLPASMSCVITPPRLQMQSDFKSEHSQQNDNVNANENDNESDHDDDNKKVESNKKVEKPNLNEQFEQLLLNNSQPIQKDQKLLTEKFALQNIDLSKVEVGTEDDIVHLRELLGLDLANNVMQYLRIVCMTDNDLEKFMRTWIYPSTANTNANANANNTAISPPTFDGTQIITPFNEKQVYKYLTKNSENLLAFLNGRLASLIRLYCPGVNSDSESDKIKDRLNANHLHHIWNIYQLLSFQKSNLLLVSEKFKRGVELIGGYLDKAAKVPTNL</sequence>
<name>X6NJQ6_RETFI</name>
<dbReference type="OrthoDB" id="441812at2759"/>
<feature type="compositionally biased region" description="Basic and acidic residues" evidence="1">
    <location>
        <begin position="134"/>
        <end position="147"/>
    </location>
</feature>
<dbReference type="EMBL" id="ASPP01007798">
    <property type="protein sequence ID" value="ETO26540.1"/>
    <property type="molecule type" value="Genomic_DNA"/>
</dbReference>
<evidence type="ECO:0000256" key="1">
    <source>
        <dbReference type="SAM" id="MobiDB-lite"/>
    </source>
</evidence>
<dbReference type="Proteomes" id="UP000023152">
    <property type="component" value="Unassembled WGS sequence"/>
</dbReference>
<organism evidence="2 3">
    <name type="scientific">Reticulomyxa filosa</name>
    <dbReference type="NCBI Taxonomy" id="46433"/>
    <lineage>
        <taxon>Eukaryota</taxon>
        <taxon>Sar</taxon>
        <taxon>Rhizaria</taxon>
        <taxon>Retaria</taxon>
        <taxon>Foraminifera</taxon>
        <taxon>Monothalamids</taxon>
        <taxon>Reticulomyxidae</taxon>
        <taxon>Reticulomyxa</taxon>
    </lineage>
</organism>
<feature type="non-terminal residue" evidence="2">
    <location>
        <position position="1"/>
    </location>
</feature>
<dbReference type="AlphaFoldDB" id="X6NJQ6"/>
<dbReference type="Gene3D" id="3.90.1410.10">
    <property type="entry name" value="set domain protein methyltransferase, domain 1"/>
    <property type="match status" value="1"/>
</dbReference>
<dbReference type="SUPFAM" id="SSF82199">
    <property type="entry name" value="SET domain"/>
    <property type="match status" value="1"/>
</dbReference>
<evidence type="ECO:0000313" key="2">
    <source>
        <dbReference type="EMBL" id="ETO26540.1"/>
    </source>
</evidence>
<dbReference type="GO" id="GO:0016279">
    <property type="term" value="F:protein-lysine N-methyltransferase activity"/>
    <property type="evidence" value="ECO:0007669"/>
    <property type="project" value="TreeGrafter"/>
</dbReference>
<proteinExistence type="predicted"/>
<feature type="region of interest" description="Disordered" evidence="1">
    <location>
        <begin position="108"/>
        <end position="147"/>
    </location>
</feature>
<dbReference type="InterPro" id="IPR046341">
    <property type="entry name" value="SET_dom_sf"/>
</dbReference>
<reference evidence="2 3" key="1">
    <citation type="journal article" date="2013" name="Curr. Biol.">
        <title>The Genome of the Foraminiferan Reticulomyxa filosa.</title>
        <authorList>
            <person name="Glockner G."/>
            <person name="Hulsmann N."/>
            <person name="Schleicher M."/>
            <person name="Noegel A.A."/>
            <person name="Eichinger L."/>
            <person name="Gallinger C."/>
            <person name="Pawlowski J."/>
            <person name="Sierra R."/>
            <person name="Euteneuer U."/>
            <person name="Pillet L."/>
            <person name="Moustafa A."/>
            <person name="Platzer M."/>
            <person name="Groth M."/>
            <person name="Szafranski K."/>
            <person name="Schliwa M."/>
        </authorList>
    </citation>
    <scope>NUCLEOTIDE SEQUENCE [LARGE SCALE GENOMIC DNA]</scope>
</reference>